<dbReference type="EMBL" id="CP019688">
    <property type="protein sequence ID" value="AQQ15337.1"/>
    <property type="molecule type" value="Genomic_DNA"/>
</dbReference>
<evidence type="ECO:0000313" key="2">
    <source>
        <dbReference type="Proteomes" id="UP000217209"/>
    </source>
</evidence>
<dbReference type="AlphaFoldDB" id="A0A1Q2HWV5"/>
<reference evidence="1 2" key="1">
    <citation type="submission" date="2016-12" db="EMBL/GenBank/DDBJ databases">
        <authorList>
            <person name="Song W.-J."/>
            <person name="Kurnit D.M."/>
        </authorList>
    </citation>
    <scope>NUCLEOTIDE SEQUENCE [LARGE SCALE GENOMIC DNA]</scope>
    <source>
        <strain evidence="1 2">DSM 30827</strain>
    </source>
</reference>
<name>A0A1Q2HWV5_9CORY</name>
<accession>A0A1Q2HWV5</accession>
<evidence type="ECO:0000313" key="1">
    <source>
        <dbReference type="EMBL" id="AQQ15337.1"/>
    </source>
</evidence>
<dbReference type="KEGG" id="cgv:CGLAU_06875"/>
<protein>
    <recommendedName>
        <fullName evidence="3">Sensory transduction regulator</fullName>
    </recommendedName>
</protein>
<evidence type="ECO:0008006" key="3">
    <source>
        <dbReference type="Google" id="ProtNLM"/>
    </source>
</evidence>
<sequence>MNTNPEQVTIDRVIAAAAELGFSLDDDLSGRAAHAHVSGFDVLVVLLDTVLIVRADAATDIPSDSTDATLYFAANQVNSTFVDARALVVNCTETLIVRTEAEINVAAGLNDAQLQNALKVAFDGIIQTQDAMVALSETLQAATEE</sequence>
<organism evidence="1 2">
    <name type="scientific">Corynebacterium glaucum</name>
    <dbReference type="NCBI Taxonomy" id="187491"/>
    <lineage>
        <taxon>Bacteria</taxon>
        <taxon>Bacillati</taxon>
        <taxon>Actinomycetota</taxon>
        <taxon>Actinomycetes</taxon>
        <taxon>Mycobacteriales</taxon>
        <taxon>Corynebacteriaceae</taxon>
        <taxon>Corynebacterium</taxon>
    </lineage>
</organism>
<dbReference type="RefSeq" id="WP_095660040.1">
    <property type="nucleotide sequence ID" value="NZ_CP019688.1"/>
</dbReference>
<dbReference type="OrthoDB" id="4423019at2"/>
<proteinExistence type="predicted"/>
<keyword evidence="2" id="KW-1185">Reference proteome</keyword>
<gene>
    <name evidence="1" type="ORF">CGLAU_06875</name>
</gene>
<dbReference type="Proteomes" id="UP000217209">
    <property type="component" value="Chromosome"/>
</dbReference>